<keyword evidence="2" id="KW-1185">Reference proteome</keyword>
<gene>
    <name evidence="1" type="ORF">HID58_055338</name>
</gene>
<evidence type="ECO:0000313" key="2">
    <source>
        <dbReference type="Proteomes" id="UP000824890"/>
    </source>
</evidence>
<evidence type="ECO:0000313" key="1">
    <source>
        <dbReference type="EMBL" id="KAH0892909.1"/>
    </source>
</evidence>
<dbReference type="Proteomes" id="UP000824890">
    <property type="component" value="Unassembled WGS sequence"/>
</dbReference>
<protein>
    <recommendedName>
        <fullName evidence="3">Protein FAR1-RELATED SEQUENCE</fullName>
    </recommendedName>
</protein>
<accession>A0ABQ8AK46</accession>
<dbReference type="EMBL" id="JAGKQM010000013">
    <property type="protein sequence ID" value="KAH0892909.1"/>
    <property type="molecule type" value="Genomic_DNA"/>
</dbReference>
<comment type="caution">
    <text evidence="1">The sequence shown here is derived from an EMBL/GenBank/DDBJ whole genome shotgun (WGS) entry which is preliminary data.</text>
</comment>
<proteinExistence type="predicted"/>
<organism evidence="1 2">
    <name type="scientific">Brassica napus</name>
    <name type="common">Rape</name>
    <dbReference type="NCBI Taxonomy" id="3708"/>
    <lineage>
        <taxon>Eukaryota</taxon>
        <taxon>Viridiplantae</taxon>
        <taxon>Streptophyta</taxon>
        <taxon>Embryophyta</taxon>
        <taxon>Tracheophyta</taxon>
        <taxon>Spermatophyta</taxon>
        <taxon>Magnoliopsida</taxon>
        <taxon>eudicotyledons</taxon>
        <taxon>Gunneridae</taxon>
        <taxon>Pentapetalae</taxon>
        <taxon>rosids</taxon>
        <taxon>malvids</taxon>
        <taxon>Brassicales</taxon>
        <taxon>Brassicaceae</taxon>
        <taxon>Brassiceae</taxon>
        <taxon>Brassica</taxon>
    </lineage>
</organism>
<reference evidence="1 2" key="1">
    <citation type="submission" date="2021-05" db="EMBL/GenBank/DDBJ databases">
        <title>Genome Assembly of Synthetic Allotetraploid Brassica napus Reveals Homoeologous Exchanges between Subgenomes.</title>
        <authorList>
            <person name="Davis J.T."/>
        </authorList>
    </citation>
    <scope>NUCLEOTIDE SEQUENCE [LARGE SCALE GENOMIC DNA]</scope>
    <source>
        <strain evidence="2">cv. Da-Ae</strain>
        <tissue evidence="1">Seedling</tissue>
    </source>
</reference>
<evidence type="ECO:0008006" key="3">
    <source>
        <dbReference type="Google" id="ProtNLM"/>
    </source>
</evidence>
<sequence length="149" mass="16737">MLSYVIDTLQGGECVCQSVGVAFSHHITNSKATALSRKFSWSIASVPKFLEAAYFSTEHLEPTSTLTLRQLPEKNSLKTERRGCPRYRVELSVTDPIDDTTVFVAFDMEMTFRQLKLRSFWLSPLFNHLGAGVNTRVDTSSPSQESDVK</sequence>
<name>A0ABQ8AK46_BRANA</name>